<dbReference type="Proteomes" id="UP001267638">
    <property type="component" value="Unassembled WGS sequence"/>
</dbReference>
<evidence type="ECO:0000256" key="1">
    <source>
        <dbReference type="SAM" id="MobiDB-lite"/>
    </source>
</evidence>
<name>A0ABU1WVJ5_SPHXE</name>
<comment type="caution">
    <text evidence="3">The sequence shown here is derived from an EMBL/GenBank/DDBJ whole genome shotgun (WGS) entry which is preliminary data.</text>
</comment>
<evidence type="ECO:0000313" key="4">
    <source>
        <dbReference type="Proteomes" id="UP001267638"/>
    </source>
</evidence>
<sequence length="302" mass="31400">MAVTPKTGRAAQPGKSESATLSASEALKAAEAAIEPAPAVRKPAPRKTASSVPAMDANPSAKSVPAMDANPSAKSVPAMDANPSAKSVKATDASPAAIVAATTAVDAMPEPDTEAAADVAPEAETPKSLDEKAKTTATLPLPATEGTKIMNDVMETGKKFAEDTKAKFETAYADMNEKAKASVEKSTKAIEEMSDIAKGNVEAMVESSKIAAKAMETMSQEAVDYSRKNFEKATAALKSFATVKTPTEFFQLQSQMLSSSFDEFTKEAAKNSEAMMKLAGEVAQPLTARVTVVTDKVKSLAA</sequence>
<dbReference type="InterPro" id="IPR018968">
    <property type="entry name" value="Phasin"/>
</dbReference>
<dbReference type="RefSeq" id="WP_310221073.1">
    <property type="nucleotide sequence ID" value="NZ_JAVDWV010000001.1"/>
</dbReference>
<keyword evidence="4" id="KW-1185">Reference proteome</keyword>
<feature type="compositionally biased region" description="Low complexity" evidence="1">
    <location>
        <begin position="15"/>
        <end position="49"/>
    </location>
</feature>
<reference evidence="3 4" key="1">
    <citation type="submission" date="2023-07" db="EMBL/GenBank/DDBJ databases">
        <title>Sorghum-associated microbial communities from plants grown in Nebraska, USA.</title>
        <authorList>
            <person name="Schachtman D."/>
        </authorList>
    </citation>
    <scope>NUCLEOTIDE SEQUENCE [LARGE SCALE GENOMIC DNA]</scope>
    <source>
        <strain evidence="3 4">4256</strain>
    </source>
</reference>
<feature type="region of interest" description="Disordered" evidence="1">
    <location>
        <begin position="1"/>
        <end position="93"/>
    </location>
</feature>
<gene>
    <name evidence="3" type="ORF">J2W40_000112</name>
</gene>
<dbReference type="EMBL" id="JAVDWV010000001">
    <property type="protein sequence ID" value="MDR7153318.1"/>
    <property type="molecule type" value="Genomic_DNA"/>
</dbReference>
<protein>
    <recommendedName>
        <fullName evidence="2">Phasin domain-containing protein</fullName>
    </recommendedName>
</protein>
<evidence type="ECO:0000313" key="3">
    <source>
        <dbReference type="EMBL" id="MDR7153318.1"/>
    </source>
</evidence>
<proteinExistence type="predicted"/>
<organism evidence="3 4">
    <name type="scientific">Sphingobium xenophagum</name>
    <dbReference type="NCBI Taxonomy" id="121428"/>
    <lineage>
        <taxon>Bacteria</taxon>
        <taxon>Pseudomonadati</taxon>
        <taxon>Pseudomonadota</taxon>
        <taxon>Alphaproteobacteria</taxon>
        <taxon>Sphingomonadales</taxon>
        <taxon>Sphingomonadaceae</taxon>
        <taxon>Sphingobium</taxon>
    </lineage>
</organism>
<dbReference type="Pfam" id="PF09361">
    <property type="entry name" value="Phasin_2"/>
    <property type="match status" value="1"/>
</dbReference>
<accession>A0ABU1WVJ5</accession>
<feature type="region of interest" description="Disordered" evidence="1">
    <location>
        <begin position="105"/>
        <end position="132"/>
    </location>
</feature>
<feature type="domain" description="Phasin" evidence="2">
    <location>
        <begin position="191"/>
        <end position="290"/>
    </location>
</feature>
<evidence type="ECO:0000259" key="2">
    <source>
        <dbReference type="Pfam" id="PF09361"/>
    </source>
</evidence>